<sequence>MVKMAKREASRSKNGRDSLAGVRRRAAISAANGGEEGASSDTWGGILTSPEEVERLDELMIAEEMPEDEKSLCNQGLLPLGTFLQRWMGKKAVENNELLEQRQRKLKEFVDTHGSADPRAPAPPPKPPPRASRPPPAKLSSAPELDRGLILAAGGRAPAKPPPPPLPPCVAELAPKRYAEPGMAMSEMQETLSSAASA</sequence>
<protein>
    <submittedName>
        <fullName evidence="2">Uncharacterized protein</fullName>
    </submittedName>
</protein>
<feature type="region of interest" description="Disordered" evidence="1">
    <location>
        <begin position="103"/>
        <end position="173"/>
    </location>
</feature>
<evidence type="ECO:0000313" key="2">
    <source>
        <dbReference type="EMBL" id="CAK0801136.1"/>
    </source>
</evidence>
<feature type="compositionally biased region" description="Basic and acidic residues" evidence="1">
    <location>
        <begin position="1"/>
        <end position="16"/>
    </location>
</feature>
<evidence type="ECO:0000313" key="3">
    <source>
        <dbReference type="Proteomes" id="UP001189429"/>
    </source>
</evidence>
<feature type="compositionally biased region" description="Pro residues" evidence="1">
    <location>
        <begin position="159"/>
        <end position="168"/>
    </location>
</feature>
<keyword evidence="3" id="KW-1185">Reference proteome</keyword>
<evidence type="ECO:0000256" key="1">
    <source>
        <dbReference type="SAM" id="MobiDB-lite"/>
    </source>
</evidence>
<feature type="compositionally biased region" description="Basic and acidic residues" evidence="1">
    <location>
        <begin position="103"/>
        <end position="116"/>
    </location>
</feature>
<gene>
    <name evidence="2" type="ORF">PCOR1329_LOCUS9096</name>
</gene>
<reference evidence="2" key="1">
    <citation type="submission" date="2023-10" db="EMBL/GenBank/DDBJ databases">
        <authorList>
            <person name="Chen Y."/>
            <person name="Shah S."/>
            <person name="Dougan E. K."/>
            <person name="Thang M."/>
            <person name="Chan C."/>
        </authorList>
    </citation>
    <scope>NUCLEOTIDE SEQUENCE [LARGE SCALE GENOMIC DNA]</scope>
</reference>
<feature type="region of interest" description="Disordered" evidence="1">
    <location>
        <begin position="1"/>
        <end position="47"/>
    </location>
</feature>
<feature type="non-terminal residue" evidence="2">
    <location>
        <position position="198"/>
    </location>
</feature>
<dbReference type="EMBL" id="CAUYUJ010002515">
    <property type="protein sequence ID" value="CAK0801136.1"/>
    <property type="molecule type" value="Genomic_DNA"/>
</dbReference>
<dbReference type="Proteomes" id="UP001189429">
    <property type="component" value="Unassembled WGS sequence"/>
</dbReference>
<proteinExistence type="predicted"/>
<feature type="compositionally biased region" description="Pro residues" evidence="1">
    <location>
        <begin position="120"/>
        <end position="137"/>
    </location>
</feature>
<organism evidence="2 3">
    <name type="scientific">Prorocentrum cordatum</name>
    <dbReference type="NCBI Taxonomy" id="2364126"/>
    <lineage>
        <taxon>Eukaryota</taxon>
        <taxon>Sar</taxon>
        <taxon>Alveolata</taxon>
        <taxon>Dinophyceae</taxon>
        <taxon>Prorocentrales</taxon>
        <taxon>Prorocentraceae</taxon>
        <taxon>Prorocentrum</taxon>
    </lineage>
</organism>
<name>A0ABN9Q5W1_9DINO</name>
<accession>A0ABN9Q5W1</accession>
<comment type="caution">
    <text evidence="2">The sequence shown here is derived from an EMBL/GenBank/DDBJ whole genome shotgun (WGS) entry which is preliminary data.</text>
</comment>